<organism evidence="2 3">
    <name type="scientific">Liquidambar formosana</name>
    <name type="common">Formosan gum</name>
    <dbReference type="NCBI Taxonomy" id="63359"/>
    <lineage>
        <taxon>Eukaryota</taxon>
        <taxon>Viridiplantae</taxon>
        <taxon>Streptophyta</taxon>
        <taxon>Embryophyta</taxon>
        <taxon>Tracheophyta</taxon>
        <taxon>Spermatophyta</taxon>
        <taxon>Magnoliopsida</taxon>
        <taxon>eudicotyledons</taxon>
        <taxon>Gunneridae</taxon>
        <taxon>Pentapetalae</taxon>
        <taxon>Saxifragales</taxon>
        <taxon>Altingiaceae</taxon>
        <taxon>Liquidambar</taxon>
    </lineage>
</organism>
<gene>
    <name evidence="2" type="ORF">L1049_001519</name>
</gene>
<accession>A0AAP0NCJ3</accession>
<feature type="compositionally biased region" description="Pro residues" evidence="1">
    <location>
        <begin position="205"/>
        <end position="215"/>
    </location>
</feature>
<dbReference type="AlphaFoldDB" id="A0AAP0NCJ3"/>
<feature type="compositionally biased region" description="Low complexity" evidence="1">
    <location>
        <begin position="254"/>
        <end position="269"/>
    </location>
</feature>
<dbReference type="PANTHER" id="PTHR35767">
    <property type="entry name" value="HAPLESS PROTEIN"/>
    <property type="match status" value="1"/>
</dbReference>
<feature type="region of interest" description="Disordered" evidence="1">
    <location>
        <begin position="25"/>
        <end position="45"/>
    </location>
</feature>
<proteinExistence type="predicted"/>
<feature type="region of interest" description="Disordered" evidence="1">
    <location>
        <begin position="190"/>
        <end position="269"/>
    </location>
</feature>
<evidence type="ECO:0000313" key="3">
    <source>
        <dbReference type="Proteomes" id="UP001415857"/>
    </source>
</evidence>
<dbReference type="PANTHER" id="PTHR35767:SF1">
    <property type="entry name" value="HAPLESS PROTEIN"/>
    <property type="match status" value="1"/>
</dbReference>
<evidence type="ECO:0000256" key="1">
    <source>
        <dbReference type="SAM" id="MobiDB-lite"/>
    </source>
</evidence>
<feature type="compositionally biased region" description="Polar residues" evidence="1">
    <location>
        <begin position="228"/>
        <end position="240"/>
    </location>
</feature>
<reference evidence="2 3" key="1">
    <citation type="journal article" date="2024" name="Plant J.">
        <title>Genome sequences and population genomics reveal climatic adaptation and genomic divergence between two closely related sweetgum species.</title>
        <authorList>
            <person name="Xu W.Q."/>
            <person name="Ren C.Q."/>
            <person name="Zhang X.Y."/>
            <person name="Comes H.P."/>
            <person name="Liu X.H."/>
            <person name="Li Y.G."/>
            <person name="Kettle C.J."/>
            <person name="Jalonen R."/>
            <person name="Gaisberger H."/>
            <person name="Ma Y.Z."/>
            <person name="Qiu Y.X."/>
        </authorList>
    </citation>
    <scope>NUCLEOTIDE SEQUENCE [LARGE SCALE GENOMIC DNA]</scope>
    <source>
        <strain evidence="2">Hangzhou</strain>
    </source>
</reference>
<name>A0AAP0NCJ3_LIQFO</name>
<sequence>MDEEVAAWPFKMDERYDLMQNHTENHSGTEKTIHKGSLSRSSVQEIGQERGAISIYRREEAMALKSSRGAAKCLGHIVGDNTDSAVGFNDYFAGEYDGLQSARKFQGDDIVIEQSSNMDVVGTVMSLSRSTDPDTQSDSLQSFEEYEGPLCGAESPAVATEPGLGDGREMFCVDEVGNDIIEQNAHMGADLDSKVGEGNSFPEIDPIPIPGPPGSFLPSPGDMGSEDFQGNSSLTTSRVHSSQDQHDFLDGDSSDSPISATSSVSNSTAARSDLKYSEKLLSVGPRAVQDKIRSGFSGTIIEPVVENAAAVMQTANMGADRVIFGKEGLKVNVISSEKGSIKFKDDDQPCCCSRKERVSHGVALNYQESQLLRRRTMASMTLPAMGKQMGCNTNTRPNNLNTRPEIFSLSNCPSSGSEKVVLPVMKSTAGPIAAKGSSDAAPAGLVAAKISSDAAVKFPIRCDSDSASPSASNAILRLMGKNLMVMNKDEDSSLHLREAQPGASDNCPNAPLLNISRVSPGNIQNQDYHSFHHIVSPQGCVNFGQDSHIAVGQCFDVRLSNGFRSQVNSLTPETPTQGQSGILPHMCSGLAASMELREYKSEYNLQTQPTPKNRLDASSTYNIEKVIRTPDPKCRNADSAANPIKEIIIIDDAPESEADSTIDDAKYTKGLRRNQVFSAGISIIAAPDYSSSHVNPYSCYQTQDPSPLGELQMVQNTSFHAPHTKRANTSPFKWSCTSDGSGVLQRGPLLASSSSASHLRSALYYSPSLS</sequence>
<evidence type="ECO:0000313" key="2">
    <source>
        <dbReference type="EMBL" id="KAK9269741.1"/>
    </source>
</evidence>
<dbReference type="EMBL" id="JBBPBK010000015">
    <property type="protein sequence ID" value="KAK9269741.1"/>
    <property type="molecule type" value="Genomic_DNA"/>
</dbReference>
<dbReference type="Proteomes" id="UP001415857">
    <property type="component" value="Unassembled WGS sequence"/>
</dbReference>
<comment type="caution">
    <text evidence="2">The sequence shown here is derived from an EMBL/GenBank/DDBJ whole genome shotgun (WGS) entry which is preliminary data.</text>
</comment>
<protein>
    <submittedName>
        <fullName evidence="2">Uncharacterized protein</fullName>
    </submittedName>
</protein>
<keyword evidence="3" id="KW-1185">Reference proteome</keyword>